<dbReference type="GO" id="GO:0005525">
    <property type="term" value="F:GTP binding"/>
    <property type="evidence" value="ECO:0007669"/>
    <property type="project" value="UniProtKB-KW"/>
</dbReference>
<dbReference type="GO" id="GO:0043022">
    <property type="term" value="F:ribosome binding"/>
    <property type="evidence" value="ECO:0007669"/>
    <property type="project" value="TreeGrafter"/>
</dbReference>
<dbReference type="PANTHER" id="PTHR42908:SF42">
    <property type="entry name" value="ELONGATION FACTOR 2-RELATED"/>
    <property type="match status" value="1"/>
</dbReference>
<keyword evidence="3" id="KW-0251">Elongation factor</keyword>
<keyword evidence="3" id="KW-0648">Protein biosynthesis</keyword>
<reference evidence="3" key="1">
    <citation type="submission" date="2020-06" db="EMBL/GenBank/DDBJ databases">
        <authorList>
            <person name="Li T."/>
            <person name="Hu X."/>
            <person name="Zhang T."/>
            <person name="Song X."/>
            <person name="Zhang H."/>
            <person name="Dai N."/>
            <person name="Sheng W."/>
            <person name="Hou X."/>
            <person name="Wei L."/>
        </authorList>
    </citation>
    <scope>NUCLEOTIDE SEQUENCE</scope>
    <source>
        <strain evidence="3">G01</strain>
        <tissue evidence="3">Leaf</tissue>
    </source>
</reference>
<name>A0AAW2KWG2_9LAMI</name>
<dbReference type="Gene3D" id="3.30.70.870">
    <property type="entry name" value="Elongation Factor G (Translational Gtpase), domain 3"/>
    <property type="match status" value="1"/>
</dbReference>
<dbReference type="EMBL" id="JACGWK010000016">
    <property type="protein sequence ID" value="KAL0310864.1"/>
    <property type="molecule type" value="Genomic_DNA"/>
</dbReference>
<dbReference type="GO" id="GO:0003924">
    <property type="term" value="F:GTPase activity"/>
    <property type="evidence" value="ECO:0007669"/>
    <property type="project" value="TreeGrafter"/>
</dbReference>
<dbReference type="FunFam" id="3.30.70.870:FF:000002">
    <property type="entry name" value="Translation elongation factor 2"/>
    <property type="match status" value="1"/>
</dbReference>
<evidence type="ECO:0000256" key="1">
    <source>
        <dbReference type="ARBA" id="ARBA00022741"/>
    </source>
</evidence>
<protein>
    <submittedName>
        <fullName evidence="3">Elongation factor 2</fullName>
    </submittedName>
</protein>
<reference evidence="3" key="2">
    <citation type="journal article" date="2024" name="Plant">
        <title>Genomic evolution and insights into agronomic trait innovations of Sesamum species.</title>
        <authorList>
            <person name="Miao H."/>
            <person name="Wang L."/>
            <person name="Qu L."/>
            <person name="Liu H."/>
            <person name="Sun Y."/>
            <person name="Le M."/>
            <person name="Wang Q."/>
            <person name="Wei S."/>
            <person name="Zheng Y."/>
            <person name="Lin W."/>
            <person name="Duan Y."/>
            <person name="Cao H."/>
            <person name="Xiong S."/>
            <person name="Wang X."/>
            <person name="Wei L."/>
            <person name="Li C."/>
            <person name="Ma Q."/>
            <person name="Ju M."/>
            <person name="Zhao R."/>
            <person name="Li G."/>
            <person name="Mu C."/>
            <person name="Tian Q."/>
            <person name="Mei H."/>
            <person name="Zhang T."/>
            <person name="Gao T."/>
            <person name="Zhang H."/>
        </authorList>
    </citation>
    <scope>NUCLEOTIDE SEQUENCE</scope>
    <source>
        <strain evidence="3">G01</strain>
    </source>
</reference>
<keyword evidence="1" id="KW-0547">Nucleotide-binding</keyword>
<evidence type="ECO:0000313" key="3">
    <source>
        <dbReference type="EMBL" id="KAL0310864.1"/>
    </source>
</evidence>
<proteinExistence type="predicted"/>
<dbReference type="PANTHER" id="PTHR42908">
    <property type="entry name" value="TRANSLATION ELONGATION FACTOR-RELATED"/>
    <property type="match status" value="1"/>
</dbReference>
<comment type="caution">
    <text evidence="3">The sequence shown here is derived from an EMBL/GenBank/DDBJ whole genome shotgun (WGS) entry which is preliminary data.</text>
</comment>
<sequence length="103" mass="11782">MVVCTIEESGEHIVAGAGELHLEICLKDLQDDFMGGAEIIKSDPVVSFRETVLERSSRTVMSKSPNKHNRLYMKRDHWKRVLLSPLMKDVLVQGMILRFARRS</sequence>
<dbReference type="GO" id="GO:1990904">
    <property type="term" value="C:ribonucleoprotein complex"/>
    <property type="evidence" value="ECO:0007669"/>
    <property type="project" value="TreeGrafter"/>
</dbReference>
<keyword evidence="2" id="KW-0342">GTP-binding</keyword>
<dbReference type="InterPro" id="IPR035647">
    <property type="entry name" value="EFG_III/V"/>
</dbReference>
<dbReference type="SUPFAM" id="SSF54980">
    <property type="entry name" value="EF-G C-terminal domain-like"/>
    <property type="match status" value="1"/>
</dbReference>
<evidence type="ECO:0000256" key="2">
    <source>
        <dbReference type="ARBA" id="ARBA00023134"/>
    </source>
</evidence>
<dbReference type="InterPro" id="IPR020568">
    <property type="entry name" value="Ribosomal_Su5_D2-typ_SF"/>
</dbReference>
<gene>
    <name evidence="3" type="ORF">Sangu_2381100</name>
</gene>
<dbReference type="GO" id="GO:0003746">
    <property type="term" value="F:translation elongation factor activity"/>
    <property type="evidence" value="ECO:0007669"/>
    <property type="project" value="UniProtKB-KW"/>
</dbReference>
<organism evidence="3">
    <name type="scientific">Sesamum angustifolium</name>
    <dbReference type="NCBI Taxonomy" id="2727405"/>
    <lineage>
        <taxon>Eukaryota</taxon>
        <taxon>Viridiplantae</taxon>
        <taxon>Streptophyta</taxon>
        <taxon>Embryophyta</taxon>
        <taxon>Tracheophyta</taxon>
        <taxon>Spermatophyta</taxon>
        <taxon>Magnoliopsida</taxon>
        <taxon>eudicotyledons</taxon>
        <taxon>Gunneridae</taxon>
        <taxon>Pentapetalae</taxon>
        <taxon>asterids</taxon>
        <taxon>lamiids</taxon>
        <taxon>Lamiales</taxon>
        <taxon>Pedaliaceae</taxon>
        <taxon>Sesamum</taxon>
    </lineage>
</organism>
<dbReference type="AlphaFoldDB" id="A0AAW2KWG2"/>
<dbReference type="GO" id="GO:0005829">
    <property type="term" value="C:cytosol"/>
    <property type="evidence" value="ECO:0007669"/>
    <property type="project" value="TreeGrafter"/>
</dbReference>
<dbReference type="SUPFAM" id="SSF54211">
    <property type="entry name" value="Ribosomal protein S5 domain 2-like"/>
    <property type="match status" value="1"/>
</dbReference>
<accession>A0AAW2KWG2</accession>